<dbReference type="PANTHER" id="PTHR33710">
    <property type="entry name" value="BNAC02G09200D PROTEIN"/>
    <property type="match status" value="1"/>
</dbReference>
<protein>
    <recommendedName>
        <fullName evidence="3">Reverse transcriptase</fullName>
    </recommendedName>
</protein>
<dbReference type="EMBL" id="JBBPBK010000004">
    <property type="protein sequence ID" value="KAK9286378.1"/>
    <property type="molecule type" value="Genomic_DNA"/>
</dbReference>
<dbReference type="Proteomes" id="UP001415857">
    <property type="component" value="Unassembled WGS sequence"/>
</dbReference>
<accession>A0AAP0RXR9</accession>
<reference evidence="1 2" key="1">
    <citation type="journal article" date="2024" name="Plant J.">
        <title>Genome sequences and population genomics reveal climatic adaptation and genomic divergence between two closely related sweetgum species.</title>
        <authorList>
            <person name="Xu W.Q."/>
            <person name="Ren C.Q."/>
            <person name="Zhang X.Y."/>
            <person name="Comes H.P."/>
            <person name="Liu X.H."/>
            <person name="Li Y.G."/>
            <person name="Kettle C.J."/>
            <person name="Jalonen R."/>
            <person name="Gaisberger H."/>
            <person name="Ma Y.Z."/>
            <person name="Qiu Y.X."/>
        </authorList>
    </citation>
    <scope>NUCLEOTIDE SEQUENCE [LARGE SCALE GENOMIC DNA]</scope>
    <source>
        <strain evidence="1">Hangzhou</strain>
    </source>
</reference>
<dbReference type="PANTHER" id="PTHR33710:SF64">
    <property type="entry name" value="ENDONUCLEASE_EXONUCLEASE_PHOSPHATASE DOMAIN-CONTAINING PROTEIN"/>
    <property type="match status" value="1"/>
</dbReference>
<dbReference type="InterPro" id="IPR036691">
    <property type="entry name" value="Endo/exonu/phosph_ase_sf"/>
</dbReference>
<evidence type="ECO:0000313" key="2">
    <source>
        <dbReference type="Proteomes" id="UP001415857"/>
    </source>
</evidence>
<dbReference type="AlphaFoldDB" id="A0AAP0RXR9"/>
<gene>
    <name evidence="1" type="ORF">L1049_014773</name>
</gene>
<evidence type="ECO:0008006" key="3">
    <source>
        <dbReference type="Google" id="ProtNLM"/>
    </source>
</evidence>
<organism evidence="1 2">
    <name type="scientific">Liquidambar formosana</name>
    <name type="common">Formosan gum</name>
    <dbReference type="NCBI Taxonomy" id="63359"/>
    <lineage>
        <taxon>Eukaryota</taxon>
        <taxon>Viridiplantae</taxon>
        <taxon>Streptophyta</taxon>
        <taxon>Embryophyta</taxon>
        <taxon>Tracheophyta</taxon>
        <taxon>Spermatophyta</taxon>
        <taxon>Magnoliopsida</taxon>
        <taxon>eudicotyledons</taxon>
        <taxon>Gunneridae</taxon>
        <taxon>Pentapetalae</taxon>
        <taxon>Saxifragales</taxon>
        <taxon>Altingiaceae</taxon>
        <taxon>Liquidambar</taxon>
    </lineage>
</organism>
<dbReference type="SUPFAM" id="SSF56219">
    <property type="entry name" value="DNase I-like"/>
    <property type="match status" value="1"/>
</dbReference>
<evidence type="ECO:0000313" key="1">
    <source>
        <dbReference type="EMBL" id="KAK9286378.1"/>
    </source>
</evidence>
<name>A0AAP0RXR9_LIQFO</name>
<dbReference type="Gene3D" id="3.60.10.10">
    <property type="entry name" value="Endonuclease/exonuclease/phosphatase"/>
    <property type="match status" value="1"/>
</dbReference>
<comment type="caution">
    <text evidence="1">The sequence shown here is derived from an EMBL/GenBank/DDBJ whole genome shotgun (WGS) entry which is preliminary data.</text>
</comment>
<sequence length="349" mass="40721">MRLFSDFVESNELIDPPLIGGWFTWLNNREVPSISRLDRFLFSPSWEEHFPRVTQVALPRPLSDHIPLLLDSEGMRMARGPFRFENMWLEEEGFVELVSISWGSYSFSGSSSYVFSKKLKALKDSLKIWNKDVFGNIKESKDRALEVIHSLNEKEGRLELSVEEKASRMDAKAEFARLARLEEISWHQKSRVLWLKEGDKNTKFFHRMANAHKKGNYIRKLIVNGALVKDENIFAREIVDYYENLFYEEEDWRPLTEDMAFKSLDLEEANGLERVFDELEVLEAINELNGDKAPGPDGFTIAFFQKCWRVIKDDLMKVFEEFFAREKIENSLNATFIALIPKKGEVVDV</sequence>
<keyword evidence="2" id="KW-1185">Reference proteome</keyword>
<proteinExistence type="predicted"/>